<feature type="region of interest" description="Disordered" evidence="1">
    <location>
        <begin position="1276"/>
        <end position="1295"/>
    </location>
</feature>
<dbReference type="Pfam" id="PF12722">
    <property type="entry name" value="Hid1"/>
    <property type="match status" value="2"/>
</dbReference>
<dbReference type="OrthoDB" id="432953at2759"/>
<dbReference type="PANTHER" id="PTHR21575:SF12">
    <property type="entry name" value="PROTEIN HID1"/>
    <property type="match status" value="1"/>
</dbReference>
<feature type="compositionally biased region" description="Polar residues" evidence="1">
    <location>
        <begin position="438"/>
        <end position="455"/>
    </location>
</feature>
<feature type="compositionally biased region" description="Low complexity" evidence="1">
    <location>
        <begin position="1260"/>
        <end position="1270"/>
    </location>
</feature>
<sequence length="1295" mass="147224">MGNTDSKLNVLYRDHVFRLSGYFDGIIPLFSKNTNLNELIDLYNSKVIPDDSKFDQFYLEFVAVGTDLTFEMLNQIINNEEMRNIFELNPINYLNLTRFTALQIHLLTNSLNVPSLELLKFRFSRILVCIRVLTKLMPLYFELQLNNKDVPNIADIFWTNDPKVLFGIDDDSLDPDVTIEPLGLNLVKSCVNLLFVEAFTIPSNGSPGLVSDLLWDNGINTQDAVYHPQNPKYDSNRLEIINLLLSLSSKDLYLKQASKVQNLFLFSLSYLVPEYDSICLISSLINVVCRHCTNFKNESTLPYTMVSSKYSQQHQLPQLRSAFIISSLQLLNIMCSKFWLDNEKLIVENLEKLGVLNRQDIQHHGKTIALSYVSTLNRELDLKLMLTSFAKIFKHPVEVAIEQETSPFGSFPSMKQNQNYSHNRVNSNSSNNYENDSQQPNTPNQNLSNLKNKPYNNIGNNTKTDNTKKTNTNDTNENNSTGSSLSLPVPPTILPQVLILFTTIITENKSFENYVADKFANKFIIFSIYYMHYYNHIPELQSSMIPLCSNLSLYLSSKKLVLSKMLDTFTTNYYTNKLPDFFKLSSGNINNLTYRDFSVVHICNIIINDVKENVQPRPWLYELLYNLIQIPSNIKDEELIKLSGNRNESPSATSNGGLNYNASITLLHLISKLSNKMYLTSNSIPNSAQSNNFYACSPGYKLDLLSLVLRSMLNYIVYYYEESLNLLFALTRHQKVLLQVRESLLTISKSIDSKSSMEGVNKVQETEYYDFRENTLLLQKSKKMTGNNNSQNSRRWAPDSINNNSSSVEVLNQYILLDKKLKSTELTDNESNDNDEISAQTNHVHKNSENNTARGLRDYSDNNNNHSNATLQNNSNNNHLELMKTNSNSTVINGNKGYEIHEHMDYEDNIYFNNRKIFLAFRPEWPIGIGEKIKIKSPLDHDLSKTWGGASTLSLLIKFVRIMMKEFPTICTINTAEYFDLVKEISTFKEGFVDEAKQLLPIYLKDHNEPHVLKLDLTNSNFILKKWMYVICWSDIFDSHTGCYTISENSMNGIFSFSMVNNSDGVGSVARDSISEMSALPSLERKVSNGTMLSRTNSNSSFITGYLSNQNYEQSQTPLDIGDMYSTSPSSNNNYRHKRTNSNSDNSFFKFSWMGFNKNNDCNSIKEDASDNDSEYSSASAIKSCSFILDVGLLKPNIWAGTNVKLFKVVKEEKKEFSLLNMTSSLLKRFRFNNNNASSSNERLTSIKTTTGNGSGLHPSTSNTSLNSSLRAWTPRSPLASNGGGSPFMFSPKGL</sequence>
<dbReference type="GeneID" id="5544242"/>
<name>A7TNQ6_VANPO</name>
<dbReference type="KEGG" id="vpo:Kpol_1001p19"/>
<feature type="compositionally biased region" description="Low complexity" evidence="1">
    <location>
        <begin position="862"/>
        <end position="880"/>
    </location>
</feature>
<feature type="compositionally biased region" description="Polar residues" evidence="1">
    <location>
        <begin position="407"/>
        <end position="418"/>
    </location>
</feature>
<feature type="compositionally biased region" description="Polar residues" evidence="1">
    <location>
        <begin position="1242"/>
        <end position="1252"/>
    </location>
</feature>
<dbReference type="PANTHER" id="PTHR21575">
    <property type="entry name" value="PROTEIN HID1"/>
    <property type="match status" value="1"/>
</dbReference>
<dbReference type="Proteomes" id="UP000000267">
    <property type="component" value="Unassembled WGS sequence"/>
</dbReference>
<feature type="compositionally biased region" description="Low complexity" evidence="1">
    <location>
        <begin position="419"/>
        <end position="437"/>
    </location>
</feature>
<feature type="compositionally biased region" description="Low complexity" evidence="1">
    <location>
        <begin position="456"/>
        <end position="484"/>
    </location>
</feature>
<dbReference type="InParanoid" id="A7TNQ6"/>
<dbReference type="PhylomeDB" id="A7TNQ6"/>
<evidence type="ECO:0000256" key="1">
    <source>
        <dbReference type="SAM" id="MobiDB-lite"/>
    </source>
</evidence>
<feature type="region of interest" description="Disordered" evidence="1">
    <location>
        <begin position="782"/>
        <end position="802"/>
    </location>
</feature>
<dbReference type="OMA" id="WENGINT"/>
<dbReference type="STRING" id="436907.A7TNQ6"/>
<accession>A7TNQ6</accession>
<keyword evidence="3" id="KW-1185">Reference proteome</keyword>
<reference evidence="2 3" key="1">
    <citation type="journal article" date="2007" name="Proc. Natl. Acad. Sci. U.S.A.">
        <title>Independent sorting-out of thousands of duplicated gene pairs in two yeast species descended from a whole-genome duplication.</title>
        <authorList>
            <person name="Scannell D.R."/>
            <person name="Frank A.C."/>
            <person name="Conant G.C."/>
            <person name="Byrne K.P."/>
            <person name="Woolfit M."/>
            <person name="Wolfe K.H."/>
        </authorList>
    </citation>
    <scope>NUCLEOTIDE SEQUENCE [LARGE SCALE GENOMIC DNA]</scope>
    <source>
        <strain evidence="3">ATCC 22028 / DSM 70294 / BCRC 21397 / CBS 2163 / NBRC 10782 / NRRL Y-8283 / UCD 57-17</strain>
    </source>
</reference>
<dbReference type="FunCoup" id="A7TNQ6">
    <property type="interactions" value="66"/>
</dbReference>
<feature type="compositionally biased region" description="Acidic residues" evidence="1">
    <location>
        <begin position="827"/>
        <end position="836"/>
    </location>
</feature>
<dbReference type="GO" id="GO:0000138">
    <property type="term" value="C:Golgi trans cisterna"/>
    <property type="evidence" value="ECO:0007669"/>
    <property type="project" value="TreeGrafter"/>
</dbReference>
<dbReference type="RefSeq" id="XP_001643965.1">
    <property type="nucleotide sequence ID" value="XM_001643915.1"/>
</dbReference>
<dbReference type="InterPro" id="IPR026705">
    <property type="entry name" value="Hid-1/Ecm30"/>
</dbReference>
<evidence type="ECO:0000313" key="2">
    <source>
        <dbReference type="EMBL" id="EDO16107.1"/>
    </source>
</evidence>
<evidence type="ECO:0000313" key="3">
    <source>
        <dbReference type="Proteomes" id="UP000000267"/>
    </source>
</evidence>
<evidence type="ECO:0008006" key="4">
    <source>
        <dbReference type="Google" id="ProtNLM"/>
    </source>
</evidence>
<dbReference type="eggNOG" id="KOG2226">
    <property type="taxonomic scope" value="Eukaryota"/>
</dbReference>
<gene>
    <name evidence="2" type="ORF">Kpol_1001p19</name>
</gene>
<dbReference type="EMBL" id="DS480433">
    <property type="protein sequence ID" value="EDO16107.1"/>
    <property type="molecule type" value="Genomic_DNA"/>
</dbReference>
<dbReference type="HOGENOM" id="CLU_003989_0_0_1"/>
<feature type="region of interest" description="Disordered" evidence="1">
    <location>
        <begin position="826"/>
        <end position="880"/>
    </location>
</feature>
<protein>
    <recommendedName>
        <fullName evidence="4">Protein HID1</fullName>
    </recommendedName>
</protein>
<proteinExistence type="predicted"/>
<organism evidence="3">
    <name type="scientific">Vanderwaltozyma polyspora (strain ATCC 22028 / DSM 70294 / BCRC 21397 / CBS 2163 / NBRC 10782 / NRRL Y-8283 / UCD 57-17)</name>
    <name type="common">Kluyveromyces polysporus</name>
    <dbReference type="NCBI Taxonomy" id="436907"/>
    <lineage>
        <taxon>Eukaryota</taxon>
        <taxon>Fungi</taxon>
        <taxon>Dikarya</taxon>
        <taxon>Ascomycota</taxon>
        <taxon>Saccharomycotina</taxon>
        <taxon>Saccharomycetes</taxon>
        <taxon>Saccharomycetales</taxon>
        <taxon>Saccharomycetaceae</taxon>
        <taxon>Vanderwaltozyma</taxon>
    </lineage>
</organism>
<feature type="region of interest" description="Disordered" evidence="1">
    <location>
        <begin position="1237"/>
        <end position="1270"/>
    </location>
</feature>
<dbReference type="GO" id="GO:0016020">
    <property type="term" value="C:membrane"/>
    <property type="evidence" value="ECO:0007669"/>
    <property type="project" value="TreeGrafter"/>
</dbReference>
<feature type="region of interest" description="Disordered" evidence="1">
    <location>
        <begin position="407"/>
        <end position="487"/>
    </location>
</feature>
<dbReference type="GO" id="GO:0005797">
    <property type="term" value="C:Golgi medial cisterna"/>
    <property type="evidence" value="ECO:0007669"/>
    <property type="project" value="TreeGrafter"/>
</dbReference>
<feature type="compositionally biased region" description="Polar residues" evidence="1">
    <location>
        <begin position="784"/>
        <end position="802"/>
    </location>
</feature>